<dbReference type="RefSeq" id="WP_157882091.1">
    <property type="nucleotide sequence ID" value="NZ_CP163445.1"/>
</dbReference>
<feature type="transmembrane region" description="Helical" evidence="1">
    <location>
        <begin position="71"/>
        <end position="91"/>
    </location>
</feature>
<keyword evidence="1" id="KW-0812">Transmembrane</keyword>
<feature type="transmembrane region" description="Helical" evidence="1">
    <location>
        <begin position="112"/>
        <end position="133"/>
    </location>
</feature>
<proteinExistence type="predicted"/>
<gene>
    <name evidence="2" type="ORF">AB2U05_01460</name>
</gene>
<dbReference type="AlphaFoldDB" id="A0AB39TEU5"/>
<reference evidence="2" key="1">
    <citation type="submission" date="2024-07" db="EMBL/GenBank/DDBJ databases">
        <authorList>
            <person name="Yu S.T."/>
        </authorList>
    </citation>
    <scope>NUCLEOTIDE SEQUENCE</scope>
    <source>
        <strain evidence="2">Y1</strain>
    </source>
</reference>
<name>A0AB39TEU5_9ACTN</name>
<accession>A0AB39TEU5</accession>
<sequence length="187" mass="20312">MSRSTEPSPWYVAASPAISRVALAGIAGSLPYLAMKLYWTWGGTVGSPGNLADQFRKNGAPEFLVWLERHGIDFTAVGTVLGITLLGALTRPWGQTFPRWVPLLHGKRVPRWIPLTPGWATALTLAPYGTMGVTELIFGNLNEENLAGMPKGVYVIGFVGFFSLGVSIAVCTVAYQRRTRHARALAR</sequence>
<feature type="transmembrane region" description="Helical" evidence="1">
    <location>
        <begin position="21"/>
        <end position="41"/>
    </location>
</feature>
<dbReference type="EMBL" id="CP163445">
    <property type="protein sequence ID" value="XDQ77243.1"/>
    <property type="molecule type" value="Genomic_DNA"/>
</dbReference>
<keyword evidence="1" id="KW-0472">Membrane</keyword>
<organism evidence="2">
    <name type="scientific">Streptomyces sp. Y1</name>
    <dbReference type="NCBI Taxonomy" id="3238634"/>
    <lineage>
        <taxon>Bacteria</taxon>
        <taxon>Bacillati</taxon>
        <taxon>Actinomycetota</taxon>
        <taxon>Actinomycetes</taxon>
        <taxon>Kitasatosporales</taxon>
        <taxon>Streptomycetaceae</taxon>
        <taxon>Streptomyces</taxon>
    </lineage>
</organism>
<evidence type="ECO:0000313" key="2">
    <source>
        <dbReference type="EMBL" id="XDQ77243.1"/>
    </source>
</evidence>
<protein>
    <submittedName>
        <fullName evidence="2">Uncharacterized protein</fullName>
    </submittedName>
</protein>
<feature type="transmembrane region" description="Helical" evidence="1">
    <location>
        <begin position="153"/>
        <end position="175"/>
    </location>
</feature>
<keyword evidence="1" id="KW-1133">Transmembrane helix</keyword>
<evidence type="ECO:0000256" key="1">
    <source>
        <dbReference type="SAM" id="Phobius"/>
    </source>
</evidence>